<dbReference type="EMBL" id="JX649882">
    <property type="protein sequence ID" value="AGC71801.1"/>
    <property type="molecule type" value="Genomic_DNA"/>
</dbReference>
<reference evidence="9" key="1">
    <citation type="submission" date="2012-09" db="EMBL/GenBank/DDBJ databases">
        <title>Metagenomic Characterization of a Microbial Community in Wastewater Detects High Levels of Antibiotic Resistance.</title>
        <authorList>
            <person name="Abrams M."/>
            <person name="Caldwell A."/>
            <person name="Vandaei E."/>
            <person name="Lee W."/>
            <person name="Perrott J."/>
            <person name="Khan S.Y."/>
            <person name="Ta J."/>
            <person name="Romero D."/>
            <person name="Nguyen V."/>
            <person name="Pourmand N."/>
            <person name="Ouverney C.C."/>
        </authorList>
    </citation>
    <scope>NUCLEOTIDE SEQUENCE</scope>
</reference>
<dbReference type="InterPro" id="IPR016171">
    <property type="entry name" value="Vanillyl_alc_oxidase_C-sub2"/>
</dbReference>
<organism evidence="9">
    <name type="scientific">uncultured bacterium A1Q1_fos_2116</name>
    <dbReference type="NCBI Taxonomy" id="1256564"/>
    <lineage>
        <taxon>Bacteria</taxon>
        <taxon>environmental samples</taxon>
    </lineage>
</organism>
<dbReference type="EC" id="2.5.1.26" evidence="9"/>
<feature type="domain" description="FAD-binding PCMH-type" evidence="8">
    <location>
        <begin position="117"/>
        <end position="303"/>
    </location>
</feature>
<dbReference type="Pfam" id="PF02913">
    <property type="entry name" value="FAD-oxidase_C"/>
    <property type="match status" value="1"/>
</dbReference>
<feature type="site" description="Important for enzyme activity" evidence="7">
    <location>
        <position position="340"/>
    </location>
</feature>
<name>L7VWP2_9BACT</name>
<evidence type="ECO:0000256" key="4">
    <source>
        <dbReference type="PIRSR" id="PIRSR625650-1"/>
    </source>
</evidence>
<dbReference type="InterPro" id="IPR006094">
    <property type="entry name" value="Oxid_FAD_bind_N"/>
</dbReference>
<sequence>MAEDLGFEPQWRTEPAGEGTYREALMFTADAHRHPSDAWVSMFLDEFNIAPHDFVPNFPDGDRLIEGVEPGTLDESHRAAFAAIVGEENVSDSDRDRVRFGHGKSIDEDIALRLGQTPNLPDLVLHPRDKHEVARIVSYCHEHRIPIVPFGAGTSVVIGTRADHGGVILVLRTHMNQLLEINERDQVAVVQPGMMGPDYERTLNSVARNLGATEPWTGGHFPQSFEIATVGGWVTALGSGQASTYYGDAYDLVIAQEYVTPIGTITTHAYPATANGPKINDILKGSEGAFGILVEVTLKIFRHKPQNTARFALMMPSWDDAVQTARKIVQGEFGKPAVLRISDPEETERGLALKGFDAGAAAKYFALRGMKPGSRCLLIGTAEGHRKAAELIAHESLKIGRSHGGVSLTGFATKQWEKGRYHDVHVRNDIMDFGMVIDTLETSVTWSNLHQVHQTVRAVIEARPGTMCLSHASHFYEQGTNLYFIMILKPESIDEFFEFRSRVVEAILAAGGSPSHHHGVGRLFRDHLPDHLGSVETGVLRALKRHFDPHNIMNPGVLLAADEELQD</sequence>
<dbReference type="Pfam" id="PF01565">
    <property type="entry name" value="FAD_binding_4"/>
    <property type="match status" value="1"/>
</dbReference>
<dbReference type="GO" id="GO:0071949">
    <property type="term" value="F:FAD binding"/>
    <property type="evidence" value="ECO:0007669"/>
    <property type="project" value="InterPro"/>
</dbReference>
<feature type="binding site" evidence="5">
    <location>
        <position position="427"/>
    </location>
    <ligand>
        <name>substrate</name>
    </ligand>
</feature>
<accession>L7VWP2</accession>
<dbReference type="InterPro" id="IPR004113">
    <property type="entry name" value="FAD-bd_oxidored_4_C"/>
</dbReference>
<comment type="cofactor">
    <cofactor evidence="6">
        <name>FAD</name>
        <dbReference type="ChEBI" id="CHEBI:57692"/>
    </cofactor>
</comment>
<dbReference type="Gene3D" id="1.10.45.10">
    <property type="entry name" value="Vanillyl-alcohol Oxidase, Chain A, domain 4"/>
    <property type="match status" value="1"/>
</dbReference>
<evidence type="ECO:0000256" key="2">
    <source>
        <dbReference type="ARBA" id="ARBA00022630"/>
    </source>
</evidence>
<dbReference type="InterPro" id="IPR016164">
    <property type="entry name" value="FAD-linked_Oxase-like_C"/>
</dbReference>
<keyword evidence="2" id="KW-0285">Flavoprotein</keyword>
<dbReference type="SUPFAM" id="SSF56176">
    <property type="entry name" value="FAD-binding/transporter-associated domain-like"/>
    <property type="match status" value="1"/>
</dbReference>
<keyword evidence="9" id="KW-0808">Transferase</keyword>
<dbReference type="InterPro" id="IPR036318">
    <property type="entry name" value="FAD-bd_PCMH-like_sf"/>
</dbReference>
<dbReference type="SUPFAM" id="SSF55103">
    <property type="entry name" value="FAD-linked oxidases, C-terminal domain"/>
    <property type="match status" value="1"/>
</dbReference>
<evidence type="ECO:0000259" key="8">
    <source>
        <dbReference type="PROSITE" id="PS51387"/>
    </source>
</evidence>
<protein>
    <submittedName>
        <fullName evidence="9">Alkyldihydroxyacetonephosphate synthase</fullName>
        <ecNumber evidence="9">2.5.1.26</ecNumber>
    </submittedName>
</protein>
<feature type="binding site" evidence="6">
    <location>
        <begin position="149"/>
        <end position="155"/>
    </location>
    <ligand>
        <name>FAD</name>
        <dbReference type="ChEBI" id="CHEBI:57692"/>
    </ligand>
</feature>
<dbReference type="Gene3D" id="3.30.70.3450">
    <property type="match status" value="1"/>
</dbReference>
<proteinExistence type="inferred from homology"/>
<evidence type="ECO:0000256" key="7">
    <source>
        <dbReference type="PIRSR" id="PIRSR625650-4"/>
    </source>
</evidence>
<dbReference type="GO" id="GO:0008610">
    <property type="term" value="P:lipid biosynthetic process"/>
    <property type="evidence" value="ECO:0007669"/>
    <property type="project" value="InterPro"/>
</dbReference>
<dbReference type="Gene3D" id="3.30.43.10">
    <property type="entry name" value="Uridine Diphospho-n-acetylenolpyruvylglucosamine Reductase, domain 2"/>
    <property type="match status" value="1"/>
</dbReference>
<dbReference type="InterPro" id="IPR025650">
    <property type="entry name" value="Alkyl-DHAP_Synthase"/>
</dbReference>
<dbReference type="GO" id="GO:0008609">
    <property type="term" value="F:alkylglycerone-phosphate synthase activity"/>
    <property type="evidence" value="ECO:0007669"/>
    <property type="project" value="UniProtKB-EC"/>
</dbReference>
<dbReference type="Gene3D" id="3.30.300.330">
    <property type="match status" value="1"/>
</dbReference>
<evidence type="ECO:0000256" key="3">
    <source>
        <dbReference type="ARBA" id="ARBA00022827"/>
    </source>
</evidence>
<dbReference type="PANTHER" id="PTHR46568">
    <property type="entry name" value="ALKYLDIHYDROXYACETONEPHOSPHATE SYNTHASE, PEROXISOMAL"/>
    <property type="match status" value="1"/>
</dbReference>
<comment type="similarity">
    <text evidence="1">Belongs to the FAD-binding oxidoreductase/transferase type 4 family.</text>
</comment>
<dbReference type="PROSITE" id="PS51387">
    <property type="entry name" value="FAD_PCMH"/>
    <property type="match status" value="1"/>
</dbReference>
<feature type="active site" description="Proton donor/acceptor" evidence="4">
    <location>
        <position position="483"/>
    </location>
</feature>
<evidence type="ECO:0000313" key="9">
    <source>
        <dbReference type="EMBL" id="AGC71801.1"/>
    </source>
</evidence>
<dbReference type="InterPro" id="IPR016166">
    <property type="entry name" value="FAD-bd_PCMH"/>
</dbReference>
<evidence type="ECO:0000256" key="5">
    <source>
        <dbReference type="PIRSR" id="PIRSR625650-2"/>
    </source>
</evidence>
<evidence type="ECO:0000256" key="1">
    <source>
        <dbReference type="ARBA" id="ARBA00008000"/>
    </source>
</evidence>
<dbReference type="Gene3D" id="3.30.465.10">
    <property type="match status" value="1"/>
</dbReference>
<dbReference type="PANTHER" id="PTHR46568:SF1">
    <property type="entry name" value="ALKYLDIHYDROXYACETONEPHOSPHATE SYNTHASE, PEROXISOMAL"/>
    <property type="match status" value="1"/>
</dbReference>
<evidence type="ECO:0000256" key="6">
    <source>
        <dbReference type="PIRSR" id="PIRSR625650-3"/>
    </source>
</evidence>
<keyword evidence="3 6" id="KW-0274">FAD</keyword>
<dbReference type="InterPro" id="IPR016169">
    <property type="entry name" value="FAD-bd_PCMH_sub2"/>
</dbReference>
<dbReference type="AlphaFoldDB" id="L7VWP2"/>
<dbReference type="InterPro" id="IPR016167">
    <property type="entry name" value="FAD-bd_PCMH_sub1"/>
</dbReference>